<dbReference type="InterPro" id="IPR013482">
    <property type="entry name" value="Molybde_CF_guanTrfase"/>
</dbReference>
<dbReference type="GO" id="GO:0046872">
    <property type="term" value="F:metal ion binding"/>
    <property type="evidence" value="ECO:0007669"/>
    <property type="project" value="UniProtKB-KW"/>
</dbReference>
<evidence type="ECO:0000256" key="1">
    <source>
        <dbReference type="ARBA" id="ARBA00022490"/>
    </source>
</evidence>
<evidence type="ECO:0000256" key="4">
    <source>
        <dbReference type="ARBA" id="ARBA00022741"/>
    </source>
</evidence>
<evidence type="ECO:0000259" key="9">
    <source>
        <dbReference type="Pfam" id="PF12804"/>
    </source>
</evidence>
<dbReference type="CDD" id="cd02503">
    <property type="entry name" value="MobA"/>
    <property type="match status" value="1"/>
</dbReference>
<dbReference type="AlphaFoldDB" id="A0A5B9P531"/>
<dbReference type="Pfam" id="PF12804">
    <property type="entry name" value="NTP_transf_3"/>
    <property type="match status" value="1"/>
</dbReference>
<dbReference type="GO" id="GO:0016779">
    <property type="term" value="F:nucleotidyltransferase activity"/>
    <property type="evidence" value="ECO:0007669"/>
    <property type="project" value="TreeGrafter"/>
</dbReference>
<dbReference type="InterPro" id="IPR029044">
    <property type="entry name" value="Nucleotide-diphossugar_trans"/>
</dbReference>
<dbReference type="SUPFAM" id="SSF53448">
    <property type="entry name" value="Nucleotide-diphospho-sugar transferases"/>
    <property type="match status" value="1"/>
</dbReference>
<keyword evidence="4" id="KW-0547">Nucleotide-binding</keyword>
<feature type="domain" description="MobA-like NTP transferase" evidence="9">
    <location>
        <begin position="13"/>
        <end position="174"/>
    </location>
</feature>
<evidence type="ECO:0000313" key="11">
    <source>
        <dbReference type="Proteomes" id="UP000322214"/>
    </source>
</evidence>
<evidence type="ECO:0000256" key="2">
    <source>
        <dbReference type="ARBA" id="ARBA00022679"/>
    </source>
</evidence>
<sequence>MAHESERPFEIAAIVLCGGESSRMGFDKFRLPLGDRTFLECVVSELLNVVDGPIIAAASKRTLEEVTKIRDQIGVDRFSVVVDQRDDSGPLEGIRVGLEAAGKCSRWAFVTSCDVPLICPAVLNVLQDALLASDMADVEAAIPMTTNRIYGMTAIYRCSAAEKVAAMIERKQLRVSDLAKELKTQQVNMEQIRAADPELDSMKNLNSPSQYLDFLRGRGLDCPASIEELLRHG</sequence>
<dbReference type="EMBL" id="CP042912">
    <property type="protein sequence ID" value="QEG21707.1"/>
    <property type="molecule type" value="Genomic_DNA"/>
</dbReference>
<dbReference type="RefSeq" id="WP_075085392.1">
    <property type="nucleotide sequence ID" value="NZ_CP042912.1"/>
</dbReference>
<evidence type="ECO:0000256" key="3">
    <source>
        <dbReference type="ARBA" id="ARBA00022723"/>
    </source>
</evidence>
<organism evidence="10 11">
    <name type="scientific">Mariniblastus fucicola</name>
    <dbReference type="NCBI Taxonomy" id="980251"/>
    <lineage>
        <taxon>Bacteria</taxon>
        <taxon>Pseudomonadati</taxon>
        <taxon>Planctomycetota</taxon>
        <taxon>Planctomycetia</taxon>
        <taxon>Pirellulales</taxon>
        <taxon>Pirellulaceae</taxon>
        <taxon>Mariniblastus</taxon>
    </lineage>
</organism>
<dbReference type="Proteomes" id="UP000322214">
    <property type="component" value="Chromosome"/>
</dbReference>
<proteinExistence type="predicted"/>
<protein>
    <submittedName>
        <fullName evidence="10">Molybdopterin-guanine dinucleotide biosynthesis protein MobA</fullName>
    </submittedName>
</protein>
<dbReference type="STRING" id="980251.GCA_001642875_03167"/>
<keyword evidence="1" id="KW-0963">Cytoplasm</keyword>
<reference evidence="10 11" key="1">
    <citation type="submission" date="2019-08" db="EMBL/GenBank/DDBJ databases">
        <title>Deep-cultivation of Planctomycetes and their phenomic and genomic characterization uncovers novel biology.</title>
        <authorList>
            <person name="Wiegand S."/>
            <person name="Jogler M."/>
            <person name="Boedeker C."/>
            <person name="Pinto D."/>
            <person name="Vollmers J."/>
            <person name="Rivas-Marin E."/>
            <person name="Kohn T."/>
            <person name="Peeters S.H."/>
            <person name="Heuer A."/>
            <person name="Rast P."/>
            <person name="Oberbeckmann S."/>
            <person name="Bunk B."/>
            <person name="Jeske O."/>
            <person name="Meyerdierks A."/>
            <person name="Storesund J.E."/>
            <person name="Kallscheuer N."/>
            <person name="Luecker S."/>
            <person name="Lage O.M."/>
            <person name="Pohl T."/>
            <person name="Merkel B.J."/>
            <person name="Hornburger P."/>
            <person name="Mueller R.-W."/>
            <person name="Bruemmer F."/>
            <person name="Labrenz M."/>
            <person name="Spormann A.M."/>
            <person name="Op den Camp H."/>
            <person name="Overmann J."/>
            <person name="Amann R."/>
            <person name="Jetten M.S.M."/>
            <person name="Mascher T."/>
            <person name="Medema M.H."/>
            <person name="Devos D.P."/>
            <person name="Kaster A.-K."/>
            <person name="Ovreas L."/>
            <person name="Rohde M."/>
            <person name="Galperin M.Y."/>
            <person name="Jogler C."/>
        </authorList>
    </citation>
    <scope>NUCLEOTIDE SEQUENCE [LARGE SCALE GENOMIC DNA]</scope>
    <source>
        <strain evidence="10 11">FC18</strain>
    </source>
</reference>
<keyword evidence="6" id="KW-0342">GTP-binding</keyword>
<evidence type="ECO:0000256" key="7">
    <source>
        <dbReference type="ARBA" id="ARBA00023150"/>
    </source>
</evidence>
<keyword evidence="7" id="KW-0501">Molybdenum cofactor biosynthesis</keyword>
<dbReference type="GO" id="GO:0005525">
    <property type="term" value="F:GTP binding"/>
    <property type="evidence" value="ECO:0007669"/>
    <property type="project" value="UniProtKB-KW"/>
</dbReference>
<dbReference type="PANTHER" id="PTHR19136:SF81">
    <property type="entry name" value="MOLYBDENUM COFACTOR GUANYLYLTRANSFERASE"/>
    <property type="match status" value="1"/>
</dbReference>
<dbReference type="KEGG" id="mff:MFFC18_15660"/>
<evidence type="ECO:0000256" key="5">
    <source>
        <dbReference type="ARBA" id="ARBA00022842"/>
    </source>
</evidence>
<dbReference type="InterPro" id="IPR025877">
    <property type="entry name" value="MobA-like_NTP_Trfase"/>
</dbReference>
<evidence type="ECO:0000313" key="10">
    <source>
        <dbReference type="EMBL" id="QEG21707.1"/>
    </source>
</evidence>
<evidence type="ECO:0000256" key="6">
    <source>
        <dbReference type="ARBA" id="ARBA00023134"/>
    </source>
</evidence>
<dbReference type="GO" id="GO:0006777">
    <property type="term" value="P:Mo-molybdopterin cofactor biosynthetic process"/>
    <property type="evidence" value="ECO:0007669"/>
    <property type="project" value="UniProtKB-KW"/>
</dbReference>
<keyword evidence="11" id="KW-1185">Reference proteome</keyword>
<keyword evidence="8" id="KW-0175">Coiled coil</keyword>
<evidence type="ECO:0000256" key="8">
    <source>
        <dbReference type="SAM" id="Coils"/>
    </source>
</evidence>
<keyword evidence="5" id="KW-0460">Magnesium</keyword>
<accession>A0A5B9P531</accession>
<gene>
    <name evidence="10" type="ORF">MFFC18_15660</name>
</gene>
<keyword evidence="2" id="KW-0808">Transferase</keyword>
<dbReference type="Gene3D" id="3.90.550.10">
    <property type="entry name" value="Spore Coat Polysaccharide Biosynthesis Protein SpsA, Chain A"/>
    <property type="match status" value="1"/>
</dbReference>
<dbReference type="OrthoDB" id="9788394at2"/>
<name>A0A5B9P531_9BACT</name>
<dbReference type="PANTHER" id="PTHR19136">
    <property type="entry name" value="MOLYBDENUM COFACTOR GUANYLYLTRANSFERASE"/>
    <property type="match status" value="1"/>
</dbReference>
<keyword evidence="3" id="KW-0479">Metal-binding</keyword>
<feature type="coiled-coil region" evidence="8">
    <location>
        <begin position="168"/>
        <end position="195"/>
    </location>
</feature>